<feature type="region of interest" description="Disordered" evidence="1">
    <location>
        <begin position="1"/>
        <end position="65"/>
    </location>
</feature>
<evidence type="ECO:0000256" key="1">
    <source>
        <dbReference type="SAM" id="MobiDB-lite"/>
    </source>
</evidence>
<feature type="compositionally biased region" description="Basic and acidic residues" evidence="1">
    <location>
        <begin position="1"/>
        <end position="11"/>
    </location>
</feature>
<reference evidence="2" key="1">
    <citation type="submission" date="2021-02" db="EMBL/GenBank/DDBJ databases">
        <title>Genome-Resolved Metagenomics of a Microbial Community Performing Photosynthetic Biological Nutrient Removal.</title>
        <authorList>
            <person name="Mcdaniel E.A."/>
        </authorList>
    </citation>
    <scope>NUCLEOTIDE SEQUENCE</scope>
    <source>
        <strain evidence="2">UWPOB_OBS1</strain>
    </source>
</reference>
<feature type="region of interest" description="Disordered" evidence="1">
    <location>
        <begin position="80"/>
        <end position="99"/>
    </location>
</feature>
<accession>A0A8J7TQC2</accession>
<dbReference type="Proteomes" id="UP000664277">
    <property type="component" value="Unassembled WGS sequence"/>
</dbReference>
<feature type="compositionally biased region" description="Low complexity" evidence="1">
    <location>
        <begin position="26"/>
        <end position="41"/>
    </location>
</feature>
<gene>
    <name evidence="2" type="ORF">J0M35_21100</name>
</gene>
<organism evidence="2 3">
    <name type="scientific">Candidatus Obscuribacter phosphatis</name>
    <dbReference type="NCBI Taxonomy" id="1906157"/>
    <lineage>
        <taxon>Bacteria</taxon>
        <taxon>Bacillati</taxon>
        <taxon>Candidatus Melainabacteria</taxon>
        <taxon>Candidatus Obscuribacterales</taxon>
        <taxon>Candidatus Obscuribacteraceae</taxon>
        <taxon>Candidatus Obscuribacter</taxon>
    </lineage>
</organism>
<protein>
    <submittedName>
        <fullName evidence="2">Uncharacterized protein</fullName>
    </submittedName>
</protein>
<proteinExistence type="predicted"/>
<sequence length="635" mass="70077">MSNKESEEKGNLRLAGRAEFTEDSAMRTADAQAARSAAGADVKAAQDTNPNKHNGSAGGDQLESIQIIALDDGGKQKVLAERQKEAKPQPEITPEYLRERAKQPDIWAKKFVEDMDKAEQLTAPYKDEQIAKVLKDAEAVYRPRGQAEKPQEALDQMDTGTLLANEVKRNPAAEPVQNLHTWAKQLPEGPEKDRYSQLVREQMAELSPQAKARAEQLTQVNEKTKAAGLDEGGVHQAVKPDQLVLQAKVQHQENEWEAFTKLDPKQQRDIIKAFEKAGEVGKEAYEDQIQAVAESIPKGFYNVGKGLYDSAIAAGTFMIEAADRPEKLPEAAQKLAESLSTALMSGLKISEVLAGYSQEVAKSGDYSRPLRDLQTVMTLANERWEALPLEKRTEKGSELIAEMGVGSVIGAADKLARSGKLIDALEELAKYAGELTAPGREKARRALGAFLDDVFQPKGLTTNGFEMPIPKKGENWFAMSSEGEGNVFRGDHDLRSRFNTKGQRKSFINESGDLEPADCSGLYNGRPVEIFEHVLGNKHSKVKQFSPYTSFGTVDGVLTKYGNQKLELDLPRLREAIKSGELRGVAIVEHEQVVQAIQNSNLKQFPKKLALLFVRADKEILVKGTIPGRFLKYEQ</sequence>
<name>A0A8J7TQC2_9BACT</name>
<comment type="caution">
    <text evidence="2">The sequence shown here is derived from an EMBL/GenBank/DDBJ whole genome shotgun (WGS) entry which is preliminary data.</text>
</comment>
<evidence type="ECO:0000313" key="3">
    <source>
        <dbReference type="Proteomes" id="UP000664277"/>
    </source>
</evidence>
<evidence type="ECO:0000313" key="2">
    <source>
        <dbReference type="EMBL" id="MBN8662878.1"/>
    </source>
</evidence>
<dbReference type="AlphaFoldDB" id="A0A8J7TQC2"/>
<dbReference type="EMBL" id="JAFLCK010000061">
    <property type="protein sequence ID" value="MBN8662878.1"/>
    <property type="molecule type" value="Genomic_DNA"/>
</dbReference>